<dbReference type="PANTHER" id="PTHR33988">
    <property type="entry name" value="ENDORIBONUCLEASE MAZF-RELATED"/>
    <property type="match status" value="1"/>
</dbReference>
<dbReference type="GO" id="GO:0003677">
    <property type="term" value="F:DNA binding"/>
    <property type="evidence" value="ECO:0007669"/>
    <property type="project" value="InterPro"/>
</dbReference>
<dbReference type="PANTHER" id="PTHR33988:SF2">
    <property type="entry name" value="ENDORIBONUCLEASE MAZF"/>
    <property type="match status" value="1"/>
</dbReference>
<evidence type="ECO:0000256" key="1">
    <source>
        <dbReference type="ARBA" id="ARBA00007521"/>
    </source>
</evidence>
<dbReference type="Gene3D" id="2.30.30.110">
    <property type="match status" value="1"/>
</dbReference>
<name>A0A938X798_9FIRM</name>
<evidence type="ECO:0000313" key="4">
    <source>
        <dbReference type="Proteomes" id="UP000774750"/>
    </source>
</evidence>
<evidence type="ECO:0000256" key="2">
    <source>
        <dbReference type="ARBA" id="ARBA00022649"/>
    </source>
</evidence>
<organism evidence="3 4">
    <name type="scientific">Merdimmobilis hominis</name>
    <dbReference type="NCBI Taxonomy" id="2897707"/>
    <lineage>
        <taxon>Bacteria</taxon>
        <taxon>Bacillati</taxon>
        <taxon>Bacillota</taxon>
        <taxon>Clostridia</taxon>
        <taxon>Eubacteriales</taxon>
        <taxon>Oscillospiraceae</taxon>
        <taxon>Merdimmobilis</taxon>
    </lineage>
</organism>
<dbReference type="AlphaFoldDB" id="A0A938X798"/>
<reference evidence="3" key="2">
    <citation type="journal article" date="2021" name="Sci. Rep.">
        <title>The distribution of antibiotic resistance genes in chicken gut microbiota commensals.</title>
        <authorList>
            <person name="Juricova H."/>
            <person name="Matiasovicova J."/>
            <person name="Kubasova T."/>
            <person name="Cejkova D."/>
            <person name="Rychlik I."/>
        </authorList>
    </citation>
    <scope>NUCLEOTIDE SEQUENCE</scope>
    <source>
        <strain evidence="3">An559</strain>
    </source>
</reference>
<comment type="caution">
    <text evidence="3">The sequence shown here is derived from an EMBL/GenBank/DDBJ whole genome shotgun (WGS) entry which is preliminary data.</text>
</comment>
<dbReference type="RefSeq" id="WP_204446112.1">
    <property type="nucleotide sequence ID" value="NZ_JACJKY010000008.1"/>
</dbReference>
<dbReference type="Proteomes" id="UP000774750">
    <property type="component" value="Unassembled WGS sequence"/>
</dbReference>
<gene>
    <name evidence="3" type="ORF">H6A12_06605</name>
</gene>
<protein>
    <submittedName>
        <fullName evidence="3">Type II toxin-antitoxin system PemK/MazF family toxin</fullName>
    </submittedName>
</protein>
<proteinExistence type="inferred from homology"/>
<accession>A0A938X798</accession>
<keyword evidence="2" id="KW-1277">Toxin-antitoxin system</keyword>
<evidence type="ECO:0000313" key="3">
    <source>
        <dbReference type="EMBL" id="MBM6920819.1"/>
    </source>
</evidence>
<sequence>MKKNSVKRFEIYLYDFGETTGSIQSGKRPVLVIQDDRFNAHSPTTMVATITSAIKKQYLPSHVVLGEQFGLTKPSMVMIEQSRTVNQEDLGAYIGTITEDSLKRTLAKAIKKTFGLWNYEPKDTSSVRCLCPQCMEAYKSSGKYIVRRLDPFQREKDKCDRCERPGWDYVIAERKKNR</sequence>
<keyword evidence="4" id="KW-1185">Reference proteome</keyword>
<dbReference type="GO" id="GO:0016075">
    <property type="term" value="P:rRNA catabolic process"/>
    <property type="evidence" value="ECO:0007669"/>
    <property type="project" value="TreeGrafter"/>
</dbReference>
<comment type="similarity">
    <text evidence="1">Belongs to the PemK/MazF family.</text>
</comment>
<dbReference type="InterPro" id="IPR003477">
    <property type="entry name" value="PemK-like"/>
</dbReference>
<dbReference type="GO" id="GO:0006402">
    <property type="term" value="P:mRNA catabolic process"/>
    <property type="evidence" value="ECO:0007669"/>
    <property type="project" value="TreeGrafter"/>
</dbReference>
<dbReference type="InterPro" id="IPR011067">
    <property type="entry name" value="Plasmid_toxin/cell-grow_inhib"/>
</dbReference>
<reference evidence="3" key="1">
    <citation type="submission" date="2020-08" db="EMBL/GenBank/DDBJ databases">
        <authorList>
            <person name="Cejkova D."/>
            <person name="Kubasova T."/>
            <person name="Jahodarova E."/>
            <person name="Rychlik I."/>
        </authorList>
    </citation>
    <scope>NUCLEOTIDE SEQUENCE</scope>
    <source>
        <strain evidence="3">An559</strain>
    </source>
</reference>
<dbReference type="Pfam" id="PF02452">
    <property type="entry name" value="PemK_toxin"/>
    <property type="match status" value="1"/>
</dbReference>
<dbReference type="GO" id="GO:0004521">
    <property type="term" value="F:RNA endonuclease activity"/>
    <property type="evidence" value="ECO:0007669"/>
    <property type="project" value="TreeGrafter"/>
</dbReference>
<dbReference type="SUPFAM" id="SSF50118">
    <property type="entry name" value="Cell growth inhibitor/plasmid maintenance toxic component"/>
    <property type="match status" value="1"/>
</dbReference>
<dbReference type="EMBL" id="JACJKY010000008">
    <property type="protein sequence ID" value="MBM6920819.1"/>
    <property type="molecule type" value="Genomic_DNA"/>
</dbReference>